<keyword evidence="2" id="KW-1133">Transmembrane helix</keyword>
<evidence type="ECO:0000313" key="3">
    <source>
        <dbReference type="EMBL" id="BAD84682.1"/>
    </source>
</evidence>
<dbReference type="AlphaFoldDB" id="Q5JD74"/>
<dbReference type="InParanoid" id="Q5JD74"/>
<dbReference type="Proteomes" id="UP000000536">
    <property type="component" value="Chromosome"/>
</dbReference>
<dbReference type="RefSeq" id="WP_011249448.1">
    <property type="nucleotide sequence ID" value="NC_006624.1"/>
</dbReference>
<dbReference type="Pfam" id="PF05753">
    <property type="entry name" value="TRAP_beta"/>
    <property type="match status" value="1"/>
</dbReference>
<dbReference type="EMBL" id="AP006878">
    <property type="protein sequence ID" value="BAD84682.1"/>
    <property type="molecule type" value="Genomic_DNA"/>
</dbReference>
<dbReference type="eggNOG" id="arCOG03270">
    <property type="taxonomic scope" value="Archaea"/>
</dbReference>
<evidence type="ECO:0000256" key="1">
    <source>
        <dbReference type="SAM" id="MobiDB-lite"/>
    </source>
</evidence>
<dbReference type="HOGENOM" id="CLU_399907_0_0_2"/>
<proteinExistence type="predicted"/>
<reference evidence="3 4" key="1">
    <citation type="journal article" date="2005" name="Genome Res.">
        <title>Complete genome sequence of the hyperthermophilic archaeon Thermococcus kodakaraensis KOD1 and comparison with Pyrococcus genomes.</title>
        <authorList>
            <person name="Fukui T."/>
            <person name="Atomi H."/>
            <person name="Kanai T."/>
            <person name="Matsumi R."/>
            <person name="Fujiwara S."/>
            <person name="Imanaka T."/>
        </authorList>
    </citation>
    <scope>NUCLEOTIDE SEQUENCE [LARGE SCALE GENOMIC DNA]</scope>
    <source>
        <strain evidence="4">ATCC BAA-918 / JCM 12380 / KOD1</strain>
    </source>
</reference>
<dbReference type="GeneID" id="78447004"/>
<dbReference type="STRING" id="69014.TK0493"/>
<gene>
    <name evidence="3" type="ordered locus">TK0493</name>
</gene>
<protein>
    <submittedName>
        <fullName evidence="3">Hypothetical membrane protein, conserved, containing DUF11 domain</fullName>
    </submittedName>
</protein>
<name>Q5JD74_THEKO</name>
<dbReference type="EnsemblBacteria" id="BAD84682">
    <property type="protein sequence ID" value="BAD84682"/>
    <property type="gene ID" value="TK0493"/>
</dbReference>
<dbReference type="PhylomeDB" id="Q5JD74"/>
<dbReference type="OrthoDB" id="86126at2157"/>
<dbReference type="PATRIC" id="fig|69014.16.peg.484"/>
<feature type="region of interest" description="Disordered" evidence="1">
    <location>
        <begin position="666"/>
        <end position="697"/>
    </location>
</feature>
<evidence type="ECO:0000313" key="4">
    <source>
        <dbReference type="Proteomes" id="UP000000536"/>
    </source>
</evidence>
<keyword evidence="2" id="KW-0472">Membrane</keyword>
<dbReference type="KEGG" id="tko:TK0493"/>
<accession>Q5JD74</accession>
<feature type="transmembrane region" description="Helical" evidence="2">
    <location>
        <begin position="637"/>
        <end position="657"/>
    </location>
</feature>
<sequence>MRKLLALILGIVLMVSGGITSNKGIVRAEETNYATVGPSVQLNLGDSVTLGEYTIKFSDISVDYSQVSLTIQGPTGAPSTIIVPEGSNAYYPNSKNPKLVFGAAVWTKDKKPLLYLDIKSPLKKVNGDPLILSAGKSYTLPVGTIKVYKVTSTEVTFTIYLPNNPSKSITLKEGESGGVAYAFPNTDFKYYDFVYVELLDITPGKSAKFNVYMPAVPATKISVSRAGGSSSSSGSGTSTTQTLISLYDGLLYTNEKLTITQNKTKYELQLVSAVSTKASIKVYKDGKALDTYIISIGAIKDIPNTPLKVLISKSEPQYGRVSLTVYGPEDAKATPILRPATIVASIDTVPKTVMVGQDMVIIVTVENKGKGDAYDVNVAAPVPNGFKLVSSVKSWTFKSFPAFTKMPALIYVLQPTKVGKFDIGRVMVTYYDDQSLETGKQKTIYSQPLSGIIVYGLPEIKVSAVASNGTHEGNYVHTEAGKKVLLKFNVSASEGDPNYEFIKNATLQLVFPEGISGEAVIPVGDLKAGSSKLIQASVTVTENGTFPIGAELVYQDPLGREHRLEIGNVVLIDSIPPTIITKEVKIKLWPTPEELPEYINKTLASMNNATPLAEQILNVSKAYLPPEEKKGNPWKPAAIVFLLVALVAGALAINYWNEANRLKEQLMKKKQRRPGGLPKKEEETEEDISKSEEKKVI</sequence>
<feature type="compositionally biased region" description="Basic and acidic residues" evidence="1">
    <location>
        <begin position="678"/>
        <end position="697"/>
    </location>
</feature>
<organism evidence="3 4">
    <name type="scientific">Thermococcus kodakarensis (strain ATCC BAA-918 / JCM 12380 / KOD1)</name>
    <name type="common">Pyrococcus kodakaraensis (strain KOD1)</name>
    <dbReference type="NCBI Taxonomy" id="69014"/>
    <lineage>
        <taxon>Archaea</taxon>
        <taxon>Methanobacteriati</taxon>
        <taxon>Methanobacteriota</taxon>
        <taxon>Thermococci</taxon>
        <taxon>Thermococcales</taxon>
        <taxon>Thermococcaceae</taxon>
        <taxon>Thermococcus</taxon>
    </lineage>
</organism>
<evidence type="ECO:0000256" key="2">
    <source>
        <dbReference type="SAM" id="Phobius"/>
    </source>
</evidence>
<keyword evidence="2" id="KW-0812">Transmembrane</keyword>
<keyword evidence="4" id="KW-1185">Reference proteome</keyword>